<protein>
    <submittedName>
        <fullName evidence="2">Uncharacterized protein</fullName>
    </submittedName>
</protein>
<feature type="region of interest" description="Disordered" evidence="1">
    <location>
        <begin position="1"/>
        <end position="77"/>
    </location>
</feature>
<name>A0A5C3KDS3_COPMA</name>
<evidence type="ECO:0000313" key="2">
    <source>
        <dbReference type="EMBL" id="TFK18256.1"/>
    </source>
</evidence>
<organism evidence="2 3">
    <name type="scientific">Coprinopsis marcescibilis</name>
    <name type="common">Agaric fungus</name>
    <name type="synonym">Psathyrella marcescibilis</name>
    <dbReference type="NCBI Taxonomy" id="230819"/>
    <lineage>
        <taxon>Eukaryota</taxon>
        <taxon>Fungi</taxon>
        <taxon>Dikarya</taxon>
        <taxon>Basidiomycota</taxon>
        <taxon>Agaricomycotina</taxon>
        <taxon>Agaricomycetes</taxon>
        <taxon>Agaricomycetidae</taxon>
        <taxon>Agaricales</taxon>
        <taxon>Agaricineae</taxon>
        <taxon>Psathyrellaceae</taxon>
        <taxon>Coprinopsis</taxon>
    </lineage>
</organism>
<sequence length="77" mass="8872">MRIAENGKRNAGNGKRERECRREGYRNARRVTVNPRPPQDVANEAERYYPQPTLDPNARPQIQPKPTSSTKAKPERT</sequence>
<evidence type="ECO:0000313" key="3">
    <source>
        <dbReference type="Proteomes" id="UP000307440"/>
    </source>
</evidence>
<keyword evidence="3" id="KW-1185">Reference proteome</keyword>
<evidence type="ECO:0000256" key="1">
    <source>
        <dbReference type="SAM" id="MobiDB-lite"/>
    </source>
</evidence>
<feature type="compositionally biased region" description="Basic and acidic residues" evidence="1">
    <location>
        <begin position="1"/>
        <end position="26"/>
    </location>
</feature>
<accession>A0A5C3KDS3</accession>
<reference evidence="2 3" key="1">
    <citation type="journal article" date="2019" name="Nat. Ecol. Evol.">
        <title>Megaphylogeny resolves global patterns of mushroom evolution.</title>
        <authorList>
            <person name="Varga T."/>
            <person name="Krizsan K."/>
            <person name="Foldi C."/>
            <person name="Dima B."/>
            <person name="Sanchez-Garcia M."/>
            <person name="Sanchez-Ramirez S."/>
            <person name="Szollosi G.J."/>
            <person name="Szarkandi J.G."/>
            <person name="Papp V."/>
            <person name="Albert L."/>
            <person name="Andreopoulos W."/>
            <person name="Angelini C."/>
            <person name="Antonin V."/>
            <person name="Barry K.W."/>
            <person name="Bougher N.L."/>
            <person name="Buchanan P."/>
            <person name="Buyck B."/>
            <person name="Bense V."/>
            <person name="Catcheside P."/>
            <person name="Chovatia M."/>
            <person name="Cooper J."/>
            <person name="Damon W."/>
            <person name="Desjardin D."/>
            <person name="Finy P."/>
            <person name="Geml J."/>
            <person name="Haridas S."/>
            <person name="Hughes K."/>
            <person name="Justo A."/>
            <person name="Karasinski D."/>
            <person name="Kautmanova I."/>
            <person name="Kiss B."/>
            <person name="Kocsube S."/>
            <person name="Kotiranta H."/>
            <person name="LaButti K.M."/>
            <person name="Lechner B.E."/>
            <person name="Liimatainen K."/>
            <person name="Lipzen A."/>
            <person name="Lukacs Z."/>
            <person name="Mihaltcheva S."/>
            <person name="Morgado L.N."/>
            <person name="Niskanen T."/>
            <person name="Noordeloos M.E."/>
            <person name="Ohm R.A."/>
            <person name="Ortiz-Santana B."/>
            <person name="Ovrebo C."/>
            <person name="Racz N."/>
            <person name="Riley R."/>
            <person name="Savchenko A."/>
            <person name="Shiryaev A."/>
            <person name="Soop K."/>
            <person name="Spirin V."/>
            <person name="Szebenyi C."/>
            <person name="Tomsovsky M."/>
            <person name="Tulloss R.E."/>
            <person name="Uehling J."/>
            <person name="Grigoriev I.V."/>
            <person name="Vagvolgyi C."/>
            <person name="Papp T."/>
            <person name="Martin F.M."/>
            <person name="Miettinen O."/>
            <person name="Hibbett D.S."/>
            <person name="Nagy L.G."/>
        </authorList>
    </citation>
    <scope>NUCLEOTIDE SEQUENCE [LARGE SCALE GENOMIC DNA]</scope>
    <source>
        <strain evidence="2 3">CBS 121175</strain>
    </source>
</reference>
<dbReference type="Proteomes" id="UP000307440">
    <property type="component" value="Unassembled WGS sequence"/>
</dbReference>
<proteinExistence type="predicted"/>
<gene>
    <name evidence="2" type="ORF">FA15DRAFT_268008</name>
</gene>
<dbReference type="EMBL" id="ML210417">
    <property type="protein sequence ID" value="TFK18256.1"/>
    <property type="molecule type" value="Genomic_DNA"/>
</dbReference>
<dbReference type="AlphaFoldDB" id="A0A5C3KDS3"/>